<protein>
    <recommendedName>
        <fullName evidence="3">Transmembrane protein INAFM2</fullName>
    </recommendedName>
</protein>
<dbReference type="OrthoDB" id="8113027at2759"/>
<keyword evidence="1" id="KW-1133">Transmembrane helix</keyword>
<comment type="caution">
    <text evidence="2">The sequence shown here is derived from an EMBL/GenBank/DDBJ whole genome shotgun (WGS) entry which is preliminary data.</text>
</comment>
<reference evidence="2" key="1">
    <citation type="journal article" date="2018" name="Genome Res.">
        <title>The genomic architecture and molecular evolution of ant odorant receptors.</title>
        <authorList>
            <person name="McKenzie S.K."/>
            <person name="Kronauer D.J.C."/>
        </authorList>
    </citation>
    <scope>NUCLEOTIDE SEQUENCE [LARGE SCALE GENOMIC DNA]</scope>
    <source>
        <strain evidence="2">Clonal line C1</strain>
    </source>
</reference>
<evidence type="ECO:0000313" key="2">
    <source>
        <dbReference type="EMBL" id="RLU16705.1"/>
    </source>
</evidence>
<keyword evidence="1" id="KW-0472">Membrane</keyword>
<dbReference type="Pfam" id="PF15018">
    <property type="entry name" value="InaF-motif"/>
    <property type="match status" value="1"/>
</dbReference>
<name>A0A3L8D8A3_OOCBI</name>
<dbReference type="Proteomes" id="UP000279307">
    <property type="component" value="Chromosome 11"/>
</dbReference>
<dbReference type="AlphaFoldDB" id="A0A3L8D8A3"/>
<dbReference type="InterPro" id="IPR029162">
    <property type="entry name" value="InaF-motif"/>
</dbReference>
<proteinExistence type="predicted"/>
<dbReference type="PANTHER" id="PTHR34929:SF1">
    <property type="entry name" value="INAF MOTIF CONTAINING 2"/>
    <property type="match status" value="1"/>
</dbReference>
<accession>A0A3L8D8A3</accession>
<evidence type="ECO:0008006" key="3">
    <source>
        <dbReference type="Google" id="ProtNLM"/>
    </source>
</evidence>
<sequence>MQLPRKMSAHNVMASIGRTLGNRESKPPAPNEVRLAGDERKDKLYEPKHKQKLVRVLTVVAYVIFVSMAAILLSLYYTFVWNPTDQAARKMRVNRTECVNLPPDSTTTPPIFNETQIEKVTARSTTTKVDNKLRLLEEMDSSTTERQRGLWRVLTETADIEETSVELMSISTTRNRRNNLTNITNDDDESVT</sequence>
<gene>
    <name evidence="2" type="ORF">DMN91_010773</name>
</gene>
<reference evidence="2" key="2">
    <citation type="submission" date="2018-07" db="EMBL/GenBank/DDBJ databases">
        <authorList>
            <person name="Mckenzie S.K."/>
            <person name="Kronauer D.J.C."/>
        </authorList>
    </citation>
    <scope>NUCLEOTIDE SEQUENCE</scope>
    <source>
        <strain evidence="2">Clonal line C1</strain>
    </source>
</reference>
<keyword evidence="1" id="KW-0812">Transmembrane</keyword>
<dbReference type="PANTHER" id="PTHR34929">
    <property type="entry name" value="ZGC:153157"/>
    <property type="match status" value="1"/>
</dbReference>
<organism evidence="2">
    <name type="scientific">Ooceraea biroi</name>
    <name type="common">Clonal raider ant</name>
    <name type="synonym">Cerapachys biroi</name>
    <dbReference type="NCBI Taxonomy" id="2015173"/>
    <lineage>
        <taxon>Eukaryota</taxon>
        <taxon>Metazoa</taxon>
        <taxon>Ecdysozoa</taxon>
        <taxon>Arthropoda</taxon>
        <taxon>Hexapoda</taxon>
        <taxon>Insecta</taxon>
        <taxon>Pterygota</taxon>
        <taxon>Neoptera</taxon>
        <taxon>Endopterygota</taxon>
        <taxon>Hymenoptera</taxon>
        <taxon>Apocrita</taxon>
        <taxon>Aculeata</taxon>
        <taxon>Formicoidea</taxon>
        <taxon>Formicidae</taxon>
        <taxon>Dorylinae</taxon>
        <taxon>Ooceraea</taxon>
    </lineage>
</organism>
<feature type="transmembrane region" description="Helical" evidence="1">
    <location>
        <begin position="53"/>
        <end position="79"/>
    </location>
</feature>
<evidence type="ECO:0000256" key="1">
    <source>
        <dbReference type="SAM" id="Phobius"/>
    </source>
</evidence>
<dbReference type="EMBL" id="QOIP01000011">
    <property type="protein sequence ID" value="RLU16705.1"/>
    <property type="molecule type" value="Genomic_DNA"/>
</dbReference>